<dbReference type="EMBL" id="QWKX01000021">
    <property type="protein sequence ID" value="RIH77863.1"/>
    <property type="molecule type" value="Genomic_DNA"/>
</dbReference>
<dbReference type="SMART" id="SM00387">
    <property type="entry name" value="HATPase_c"/>
    <property type="match status" value="1"/>
</dbReference>
<dbReference type="InterPro" id="IPR036890">
    <property type="entry name" value="HATPase_C_sf"/>
</dbReference>
<sequence length="425" mass="46250">MTLRLRLLLWLLLALVLLLFPLGALTVQQAQRTVQEALERAVLSRLGFLVSQGTVRVQDLAQVVQEFGGVGFILGPQGRITFTDLGDYQLPEGLEQALRAGQGFRQVRDNWLWVALPAEEGGLGLGTPLEEVAALPQRLLQLYLGLGGVLALLAFGVGAWGLSRSLRPLDTLSQELARRNAEYLEPLPPPGLPEVRPAVEAMNALMGQLEAALQRLKVQEQAARRFAYGASHELRNPLAALKGYLEVLQRRPGEPRATEGALREAARMESLLQGLLTLARLEGQGRARGQPLDLKAFLEQRGLVVEGNGWVEADPDLLAVVVENLLHNAAQHGGGVEKVVLEPDAGGLWLWIYDRGPGFPPELQPRAFEPFVKSDRSDGVGLGLALVAAVARVMDARVRAENRPEGGARVGFCWPEARGRDTPVR</sequence>
<comment type="catalytic activity">
    <reaction evidence="1">
        <text>ATP + protein L-histidine = ADP + protein N-phospho-L-histidine.</text>
        <dbReference type="EC" id="2.7.13.3"/>
    </reaction>
</comment>
<dbReference type="InterPro" id="IPR050428">
    <property type="entry name" value="TCS_sensor_his_kinase"/>
</dbReference>
<dbReference type="Proteomes" id="UP000266089">
    <property type="component" value="Unassembled WGS sequence"/>
</dbReference>
<proteinExistence type="predicted"/>
<dbReference type="AlphaFoldDB" id="A0A399E2T4"/>
<dbReference type="EC" id="2.7.13.3" evidence="3"/>
<dbReference type="PRINTS" id="PR00344">
    <property type="entry name" value="BCTRLSENSOR"/>
</dbReference>
<evidence type="ECO:0000256" key="11">
    <source>
        <dbReference type="SAM" id="Phobius"/>
    </source>
</evidence>
<evidence type="ECO:0000256" key="5">
    <source>
        <dbReference type="ARBA" id="ARBA00022679"/>
    </source>
</evidence>
<evidence type="ECO:0000256" key="3">
    <source>
        <dbReference type="ARBA" id="ARBA00012438"/>
    </source>
</evidence>
<evidence type="ECO:0000256" key="7">
    <source>
        <dbReference type="ARBA" id="ARBA00022777"/>
    </source>
</evidence>
<dbReference type="GO" id="GO:0000155">
    <property type="term" value="F:phosphorelay sensor kinase activity"/>
    <property type="evidence" value="ECO:0007669"/>
    <property type="project" value="InterPro"/>
</dbReference>
<dbReference type="InterPro" id="IPR036097">
    <property type="entry name" value="HisK_dim/P_sf"/>
</dbReference>
<dbReference type="PANTHER" id="PTHR45436:SF5">
    <property type="entry name" value="SENSOR HISTIDINE KINASE TRCS"/>
    <property type="match status" value="1"/>
</dbReference>
<evidence type="ECO:0000259" key="13">
    <source>
        <dbReference type="PROSITE" id="PS50885"/>
    </source>
</evidence>
<evidence type="ECO:0000259" key="12">
    <source>
        <dbReference type="PROSITE" id="PS50109"/>
    </source>
</evidence>
<dbReference type="SMART" id="SM00388">
    <property type="entry name" value="HisKA"/>
    <property type="match status" value="1"/>
</dbReference>
<dbReference type="InterPro" id="IPR003661">
    <property type="entry name" value="HisK_dim/P_dom"/>
</dbReference>
<dbReference type="Pfam" id="PF00512">
    <property type="entry name" value="HisKA"/>
    <property type="match status" value="1"/>
</dbReference>
<feature type="transmembrane region" description="Helical" evidence="11">
    <location>
        <begin position="142"/>
        <end position="162"/>
    </location>
</feature>
<keyword evidence="7 14" id="KW-0418">Kinase</keyword>
<comment type="subcellular location">
    <subcellularLocation>
        <location evidence="2">Membrane</location>
    </subcellularLocation>
</comment>
<comment type="caution">
    <text evidence="14">The sequence shown here is derived from an EMBL/GenBank/DDBJ whole genome shotgun (WGS) entry which is preliminary data.</text>
</comment>
<dbReference type="PROSITE" id="PS50885">
    <property type="entry name" value="HAMP"/>
    <property type="match status" value="1"/>
</dbReference>
<evidence type="ECO:0000313" key="15">
    <source>
        <dbReference type="Proteomes" id="UP000266089"/>
    </source>
</evidence>
<dbReference type="InterPro" id="IPR003660">
    <property type="entry name" value="HAMP_dom"/>
</dbReference>
<gene>
    <name evidence="14" type="primary">tcrY_1</name>
    <name evidence="14" type="ORF">Mcate_01120</name>
</gene>
<dbReference type="Gene3D" id="1.10.287.130">
    <property type="match status" value="1"/>
</dbReference>
<dbReference type="PANTHER" id="PTHR45436">
    <property type="entry name" value="SENSOR HISTIDINE KINASE YKOH"/>
    <property type="match status" value="1"/>
</dbReference>
<keyword evidence="4" id="KW-0597">Phosphoprotein</keyword>
<dbReference type="GO" id="GO:0016020">
    <property type="term" value="C:membrane"/>
    <property type="evidence" value="ECO:0007669"/>
    <property type="project" value="UniProtKB-SubCell"/>
</dbReference>
<protein>
    <recommendedName>
        <fullName evidence="3">histidine kinase</fullName>
        <ecNumber evidence="3">2.7.13.3</ecNumber>
    </recommendedName>
</protein>
<keyword evidence="9" id="KW-0902">Two-component regulatory system</keyword>
<feature type="domain" description="Histidine kinase" evidence="12">
    <location>
        <begin position="229"/>
        <end position="418"/>
    </location>
</feature>
<keyword evidence="6 11" id="KW-0812">Transmembrane</keyword>
<keyword evidence="5 14" id="KW-0808">Transferase</keyword>
<dbReference type="SUPFAM" id="SSF55874">
    <property type="entry name" value="ATPase domain of HSP90 chaperone/DNA topoisomerase II/histidine kinase"/>
    <property type="match status" value="1"/>
</dbReference>
<evidence type="ECO:0000256" key="8">
    <source>
        <dbReference type="ARBA" id="ARBA00022989"/>
    </source>
</evidence>
<evidence type="ECO:0000256" key="4">
    <source>
        <dbReference type="ARBA" id="ARBA00022553"/>
    </source>
</evidence>
<keyword evidence="10 11" id="KW-0472">Membrane</keyword>
<evidence type="ECO:0000256" key="1">
    <source>
        <dbReference type="ARBA" id="ARBA00000085"/>
    </source>
</evidence>
<name>A0A399E2T4_9DEIN</name>
<dbReference type="Gene3D" id="3.30.565.10">
    <property type="entry name" value="Histidine kinase-like ATPase, C-terminal domain"/>
    <property type="match status" value="1"/>
</dbReference>
<keyword evidence="8 11" id="KW-1133">Transmembrane helix</keyword>
<dbReference type="InterPro" id="IPR003594">
    <property type="entry name" value="HATPase_dom"/>
</dbReference>
<feature type="domain" description="HAMP" evidence="13">
    <location>
        <begin position="163"/>
        <end position="214"/>
    </location>
</feature>
<dbReference type="CDD" id="cd00082">
    <property type="entry name" value="HisKA"/>
    <property type="match status" value="1"/>
</dbReference>
<dbReference type="InterPro" id="IPR004358">
    <property type="entry name" value="Sig_transdc_His_kin-like_C"/>
</dbReference>
<evidence type="ECO:0000256" key="9">
    <source>
        <dbReference type="ARBA" id="ARBA00023012"/>
    </source>
</evidence>
<dbReference type="SUPFAM" id="SSF47384">
    <property type="entry name" value="Homodimeric domain of signal transducing histidine kinase"/>
    <property type="match status" value="1"/>
</dbReference>
<dbReference type="OrthoDB" id="9815750at2"/>
<dbReference type="RefSeq" id="WP_027887712.1">
    <property type="nucleotide sequence ID" value="NZ_JBHSXZ010000047.1"/>
</dbReference>
<accession>A0A399E2T4</accession>
<evidence type="ECO:0000256" key="6">
    <source>
        <dbReference type="ARBA" id="ARBA00022692"/>
    </source>
</evidence>
<dbReference type="Pfam" id="PF02518">
    <property type="entry name" value="HATPase_c"/>
    <property type="match status" value="1"/>
</dbReference>
<dbReference type="InterPro" id="IPR005467">
    <property type="entry name" value="His_kinase_dom"/>
</dbReference>
<dbReference type="PROSITE" id="PS50109">
    <property type="entry name" value="HIS_KIN"/>
    <property type="match status" value="1"/>
</dbReference>
<organism evidence="14 15">
    <name type="scientific">Meiothermus taiwanensis</name>
    <dbReference type="NCBI Taxonomy" id="172827"/>
    <lineage>
        <taxon>Bacteria</taxon>
        <taxon>Thermotogati</taxon>
        <taxon>Deinococcota</taxon>
        <taxon>Deinococci</taxon>
        <taxon>Thermales</taxon>
        <taxon>Thermaceae</taxon>
        <taxon>Meiothermus</taxon>
    </lineage>
</organism>
<evidence type="ECO:0000256" key="10">
    <source>
        <dbReference type="ARBA" id="ARBA00023136"/>
    </source>
</evidence>
<reference evidence="14 15" key="1">
    <citation type="submission" date="2018-08" db="EMBL/GenBank/DDBJ databases">
        <title>Meiothermus cateniformans JCM 15151 genome sequencing project.</title>
        <authorList>
            <person name="Da Costa M.S."/>
            <person name="Albuquerque L."/>
            <person name="Raposo P."/>
            <person name="Froufe H.J.C."/>
            <person name="Barroso C.S."/>
            <person name="Egas C."/>
        </authorList>
    </citation>
    <scope>NUCLEOTIDE SEQUENCE [LARGE SCALE GENOMIC DNA]</scope>
    <source>
        <strain evidence="14 15">JCM 15151</strain>
    </source>
</reference>
<evidence type="ECO:0000313" key="14">
    <source>
        <dbReference type="EMBL" id="RIH77863.1"/>
    </source>
</evidence>
<evidence type="ECO:0000256" key="2">
    <source>
        <dbReference type="ARBA" id="ARBA00004370"/>
    </source>
</evidence>